<evidence type="ECO:0000256" key="1">
    <source>
        <dbReference type="SAM" id="MobiDB-lite"/>
    </source>
</evidence>
<organism evidence="2 3">
    <name type="scientific">Vicia faba</name>
    <name type="common">Broad bean</name>
    <name type="synonym">Faba vulgaris</name>
    <dbReference type="NCBI Taxonomy" id="3906"/>
    <lineage>
        <taxon>Eukaryota</taxon>
        <taxon>Viridiplantae</taxon>
        <taxon>Streptophyta</taxon>
        <taxon>Embryophyta</taxon>
        <taxon>Tracheophyta</taxon>
        <taxon>Spermatophyta</taxon>
        <taxon>Magnoliopsida</taxon>
        <taxon>eudicotyledons</taxon>
        <taxon>Gunneridae</taxon>
        <taxon>Pentapetalae</taxon>
        <taxon>rosids</taxon>
        <taxon>fabids</taxon>
        <taxon>Fabales</taxon>
        <taxon>Fabaceae</taxon>
        <taxon>Papilionoideae</taxon>
        <taxon>50 kb inversion clade</taxon>
        <taxon>NPAAA clade</taxon>
        <taxon>Hologalegina</taxon>
        <taxon>IRL clade</taxon>
        <taxon>Fabeae</taxon>
        <taxon>Vicia</taxon>
    </lineage>
</organism>
<feature type="region of interest" description="Disordered" evidence="1">
    <location>
        <begin position="1"/>
        <end position="33"/>
    </location>
</feature>
<feature type="compositionally biased region" description="Basic and acidic residues" evidence="1">
    <location>
        <begin position="1"/>
        <end position="31"/>
    </location>
</feature>
<evidence type="ECO:0000313" key="2">
    <source>
        <dbReference type="EMBL" id="CAI8617612.1"/>
    </source>
</evidence>
<dbReference type="Proteomes" id="UP001157006">
    <property type="component" value="Chromosome 6"/>
</dbReference>
<dbReference type="EMBL" id="OX451741">
    <property type="protein sequence ID" value="CAI8617612.1"/>
    <property type="molecule type" value="Genomic_DNA"/>
</dbReference>
<proteinExistence type="predicted"/>
<keyword evidence="3" id="KW-1185">Reference proteome</keyword>
<reference evidence="2 3" key="1">
    <citation type="submission" date="2023-01" db="EMBL/GenBank/DDBJ databases">
        <authorList>
            <person name="Kreplak J."/>
        </authorList>
    </citation>
    <scope>NUCLEOTIDE SEQUENCE [LARGE SCALE GENOMIC DNA]</scope>
</reference>
<protein>
    <submittedName>
        <fullName evidence="2">Uncharacterized protein</fullName>
    </submittedName>
</protein>
<gene>
    <name evidence="2" type="ORF">VFH_VI084960</name>
</gene>
<evidence type="ECO:0000313" key="3">
    <source>
        <dbReference type="Proteomes" id="UP001157006"/>
    </source>
</evidence>
<sequence>MAQQQQHRDDLQHISRTNDSEINDRDIRKNDGIFGTGAPADPVALYAYETTGNAPGIGAGVGDMPEYGANITTTTEYTAVYGTTAAPGFGAPMAGAAAGGGVGPWGQEANADLRAAAGGQWGQEANTGRGSAAGGGQRGQEANVDRAAAGVDNTGKNKNMNVGRDQK</sequence>
<accession>A0AAV1BA14</accession>
<feature type="region of interest" description="Disordered" evidence="1">
    <location>
        <begin position="121"/>
        <end position="167"/>
    </location>
</feature>
<dbReference type="AlphaFoldDB" id="A0AAV1BA14"/>
<name>A0AAV1BA14_VICFA</name>